<dbReference type="PANTHER" id="PTHR33164">
    <property type="entry name" value="TRANSCRIPTIONAL REGULATOR, MARR FAMILY"/>
    <property type="match status" value="1"/>
</dbReference>
<dbReference type="InterPro" id="IPR039422">
    <property type="entry name" value="MarR/SlyA-like"/>
</dbReference>
<dbReference type="EMBL" id="AP018448">
    <property type="protein sequence ID" value="BBC37514.1"/>
    <property type="molecule type" value="Genomic_DNA"/>
</dbReference>
<evidence type="ECO:0000259" key="4">
    <source>
        <dbReference type="PROSITE" id="PS50995"/>
    </source>
</evidence>
<dbReference type="Proteomes" id="UP001321542">
    <property type="component" value="Chromosome"/>
</dbReference>
<protein>
    <recommendedName>
        <fullName evidence="4">HTH marR-type domain-containing protein</fullName>
    </recommendedName>
</protein>
<sequence length="157" mass="17216">MEATEDCSSALPSAARGGPVSHAVSRVARLHRYAAGRLLRGLGLHPGQELVMMRLWEDGPARQSDLIKLLGLDPSTVTKMLQRLEGAGHVRRRADPADRRAVLVEATESCALQEQVERAWAELEEQTLAGLDVAERQQLLGLLARVETNLCTESDDR</sequence>
<proteinExistence type="predicted"/>
<evidence type="ECO:0000313" key="6">
    <source>
        <dbReference type="Proteomes" id="UP001321542"/>
    </source>
</evidence>
<evidence type="ECO:0000256" key="2">
    <source>
        <dbReference type="ARBA" id="ARBA00023125"/>
    </source>
</evidence>
<evidence type="ECO:0000256" key="1">
    <source>
        <dbReference type="ARBA" id="ARBA00023015"/>
    </source>
</evidence>
<dbReference type="InterPro" id="IPR000835">
    <property type="entry name" value="HTH_MarR-typ"/>
</dbReference>
<reference evidence="5 6" key="1">
    <citation type="journal article" date="2010" name="ChemBioChem">
        <title>Cloning and characterization of the biosynthetic gene cluster of 16-membered macrolide antibiotic FD-891: involvement of a dual functional cytochrome P450 monooxygenase catalyzing epoxidation and hydroxylation.</title>
        <authorList>
            <person name="Kudo F."/>
            <person name="Motegi A."/>
            <person name="Mizoue K."/>
            <person name="Eguchi T."/>
        </authorList>
    </citation>
    <scope>NUCLEOTIDE SEQUENCE [LARGE SCALE GENOMIC DNA]</scope>
    <source>
        <strain evidence="5 6">A-8890</strain>
    </source>
</reference>
<keyword evidence="6" id="KW-1185">Reference proteome</keyword>
<dbReference type="SMART" id="SM00347">
    <property type="entry name" value="HTH_MARR"/>
    <property type="match status" value="1"/>
</dbReference>
<dbReference type="Gene3D" id="1.10.10.10">
    <property type="entry name" value="Winged helix-like DNA-binding domain superfamily/Winged helix DNA-binding domain"/>
    <property type="match status" value="1"/>
</dbReference>
<dbReference type="PANTHER" id="PTHR33164:SF64">
    <property type="entry name" value="TRANSCRIPTIONAL REGULATOR SLYA"/>
    <property type="match status" value="1"/>
</dbReference>
<feature type="domain" description="HTH marR-type" evidence="4">
    <location>
        <begin position="17"/>
        <end position="148"/>
    </location>
</feature>
<reference evidence="5 6" key="2">
    <citation type="journal article" date="2023" name="ChemBioChem">
        <title>Acyltransferase Domain Exchange between Two Independent Type I Polyketide Synthases in the Same Producer Strain of Macrolide Antibiotics.</title>
        <authorList>
            <person name="Kudo F."/>
            <person name="Kishikawa K."/>
            <person name="Tsuboi K."/>
            <person name="Kido T."/>
            <person name="Usui T."/>
            <person name="Hashimoto J."/>
            <person name="Shin-Ya K."/>
            <person name="Miyanaga A."/>
            <person name="Eguchi T."/>
        </authorList>
    </citation>
    <scope>NUCLEOTIDE SEQUENCE [LARGE SCALE GENOMIC DNA]</scope>
    <source>
        <strain evidence="5 6">A-8890</strain>
    </source>
</reference>
<dbReference type="PROSITE" id="PS50995">
    <property type="entry name" value="HTH_MARR_2"/>
    <property type="match status" value="1"/>
</dbReference>
<organism evidence="5 6">
    <name type="scientific">Streptomyces graminofaciens</name>
    <dbReference type="NCBI Taxonomy" id="68212"/>
    <lineage>
        <taxon>Bacteria</taxon>
        <taxon>Bacillati</taxon>
        <taxon>Actinomycetota</taxon>
        <taxon>Actinomycetes</taxon>
        <taxon>Kitasatosporales</taxon>
        <taxon>Streptomycetaceae</taxon>
        <taxon>Streptomyces</taxon>
    </lineage>
</organism>
<gene>
    <name evidence="5" type="ORF">SGFS_088080</name>
</gene>
<keyword evidence="2" id="KW-0238">DNA-binding</keyword>
<dbReference type="SUPFAM" id="SSF46785">
    <property type="entry name" value="Winged helix' DNA-binding domain"/>
    <property type="match status" value="1"/>
</dbReference>
<dbReference type="Pfam" id="PF01047">
    <property type="entry name" value="MarR"/>
    <property type="match status" value="1"/>
</dbReference>
<dbReference type="InterPro" id="IPR036390">
    <property type="entry name" value="WH_DNA-bd_sf"/>
</dbReference>
<dbReference type="PRINTS" id="PR00598">
    <property type="entry name" value="HTHMARR"/>
</dbReference>
<dbReference type="InterPro" id="IPR036388">
    <property type="entry name" value="WH-like_DNA-bd_sf"/>
</dbReference>
<keyword evidence="1" id="KW-0805">Transcription regulation</keyword>
<dbReference type="RefSeq" id="WP_286257820.1">
    <property type="nucleotide sequence ID" value="NZ_AP018448.1"/>
</dbReference>
<accession>A0ABN5VVZ6</accession>
<evidence type="ECO:0000256" key="3">
    <source>
        <dbReference type="ARBA" id="ARBA00023163"/>
    </source>
</evidence>
<keyword evidence="3" id="KW-0804">Transcription</keyword>
<evidence type="ECO:0000313" key="5">
    <source>
        <dbReference type="EMBL" id="BBC37514.1"/>
    </source>
</evidence>
<name>A0ABN5VVZ6_9ACTN</name>